<name>A0A392UC95_9FABA</name>
<keyword evidence="3" id="KW-1185">Reference proteome</keyword>
<protein>
    <submittedName>
        <fullName evidence="2">Uncharacterized protein</fullName>
    </submittedName>
</protein>
<dbReference type="EMBL" id="LXQA010767649">
    <property type="protein sequence ID" value="MCI70046.1"/>
    <property type="molecule type" value="Genomic_DNA"/>
</dbReference>
<sequence length="81" mass="8794">EKTAKANRKAVREAARLAKLAHEEGEDEVSSQHTSDDETSTMGDAHQQPPPPPPERTLGDYGQNNGRNANLGFQPVNPVSF</sequence>
<evidence type="ECO:0000256" key="1">
    <source>
        <dbReference type="SAM" id="MobiDB-lite"/>
    </source>
</evidence>
<comment type="caution">
    <text evidence="2">The sequence shown here is derived from an EMBL/GenBank/DDBJ whole genome shotgun (WGS) entry which is preliminary data.</text>
</comment>
<feature type="region of interest" description="Disordered" evidence="1">
    <location>
        <begin position="18"/>
        <end position="81"/>
    </location>
</feature>
<dbReference type="AlphaFoldDB" id="A0A392UC95"/>
<proteinExistence type="predicted"/>
<accession>A0A392UC95</accession>
<feature type="non-terminal residue" evidence="2">
    <location>
        <position position="81"/>
    </location>
</feature>
<feature type="non-terminal residue" evidence="2">
    <location>
        <position position="1"/>
    </location>
</feature>
<reference evidence="2 3" key="1">
    <citation type="journal article" date="2018" name="Front. Plant Sci.">
        <title>Red Clover (Trifolium pratense) and Zigzag Clover (T. medium) - A Picture of Genomic Similarities and Differences.</title>
        <authorList>
            <person name="Dluhosova J."/>
            <person name="Istvanek J."/>
            <person name="Nedelnik J."/>
            <person name="Repkova J."/>
        </authorList>
    </citation>
    <scope>NUCLEOTIDE SEQUENCE [LARGE SCALE GENOMIC DNA]</scope>
    <source>
        <strain evidence="3">cv. 10/8</strain>
        <tissue evidence="2">Leaf</tissue>
    </source>
</reference>
<organism evidence="2 3">
    <name type="scientific">Trifolium medium</name>
    <dbReference type="NCBI Taxonomy" id="97028"/>
    <lineage>
        <taxon>Eukaryota</taxon>
        <taxon>Viridiplantae</taxon>
        <taxon>Streptophyta</taxon>
        <taxon>Embryophyta</taxon>
        <taxon>Tracheophyta</taxon>
        <taxon>Spermatophyta</taxon>
        <taxon>Magnoliopsida</taxon>
        <taxon>eudicotyledons</taxon>
        <taxon>Gunneridae</taxon>
        <taxon>Pentapetalae</taxon>
        <taxon>rosids</taxon>
        <taxon>fabids</taxon>
        <taxon>Fabales</taxon>
        <taxon>Fabaceae</taxon>
        <taxon>Papilionoideae</taxon>
        <taxon>50 kb inversion clade</taxon>
        <taxon>NPAAA clade</taxon>
        <taxon>Hologalegina</taxon>
        <taxon>IRL clade</taxon>
        <taxon>Trifolieae</taxon>
        <taxon>Trifolium</taxon>
    </lineage>
</organism>
<evidence type="ECO:0000313" key="3">
    <source>
        <dbReference type="Proteomes" id="UP000265520"/>
    </source>
</evidence>
<dbReference type="Proteomes" id="UP000265520">
    <property type="component" value="Unassembled WGS sequence"/>
</dbReference>
<evidence type="ECO:0000313" key="2">
    <source>
        <dbReference type="EMBL" id="MCI70046.1"/>
    </source>
</evidence>